<feature type="non-terminal residue" evidence="2">
    <location>
        <position position="1"/>
    </location>
</feature>
<feature type="compositionally biased region" description="Polar residues" evidence="1">
    <location>
        <begin position="1"/>
        <end position="20"/>
    </location>
</feature>
<evidence type="ECO:0000313" key="3">
    <source>
        <dbReference type="Proteomes" id="UP000789396"/>
    </source>
</evidence>
<evidence type="ECO:0000313" key="2">
    <source>
        <dbReference type="EMBL" id="CAG8690114.1"/>
    </source>
</evidence>
<dbReference type="Proteomes" id="UP000789396">
    <property type="component" value="Unassembled WGS sequence"/>
</dbReference>
<reference evidence="2" key="1">
    <citation type="submission" date="2021-06" db="EMBL/GenBank/DDBJ databases">
        <authorList>
            <person name="Kallberg Y."/>
            <person name="Tangrot J."/>
            <person name="Rosling A."/>
        </authorList>
    </citation>
    <scope>NUCLEOTIDE SEQUENCE</scope>
    <source>
        <strain evidence="2">IN212</strain>
    </source>
</reference>
<accession>A0A9N9EQG0</accession>
<comment type="caution">
    <text evidence="2">The sequence shown here is derived from an EMBL/GenBank/DDBJ whole genome shotgun (WGS) entry which is preliminary data.</text>
</comment>
<proteinExistence type="predicted"/>
<dbReference type="AlphaFoldDB" id="A0A9N9EQG0"/>
<name>A0A9N9EQG0_9GLOM</name>
<feature type="region of interest" description="Disordered" evidence="1">
    <location>
        <begin position="1"/>
        <end position="23"/>
    </location>
</feature>
<organism evidence="2 3">
    <name type="scientific">Racocetra fulgida</name>
    <dbReference type="NCBI Taxonomy" id="60492"/>
    <lineage>
        <taxon>Eukaryota</taxon>
        <taxon>Fungi</taxon>
        <taxon>Fungi incertae sedis</taxon>
        <taxon>Mucoromycota</taxon>
        <taxon>Glomeromycotina</taxon>
        <taxon>Glomeromycetes</taxon>
        <taxon>Diversisporales</taxon>
        <taxon>Gigasporaceae</taxon>
        <taxon>Racocetra</taxon>
    </lineage>
</organism>
<protein>
    <submittedName>
        <fullName evidence="2">10866_t:CDS:1</fullName>
    </submittedName>
</protein>
<dbReference type="EMBL" id="CAJVPZ010018752">
    <property type="protein sequence ID" value="CAG8690114.1"/>
    <property type="molecule type" value="Genomic_DNA"/>
</dbReference>
<keyword evidence="3" id="KW-1185">Reference proteome</keyword>
<gene>
    <name evidence="2" type="ORF">RFULGI_LOCUS9966</name>
</gene>
<evidence type="ECO:0000256" key="1">
    <source>
        <dbReference type="SAM" id="MobiDB-lite"/>
    </source>
</evidence>
<sequence length="82" mass="9169">HQINSFLESNHSNNDDQISSPIPLALNHSKDHIEIFCDDNLHESDSETIKLDHENANNSTTVSQGTTGNLCYVTEKIVLNCF</sequence>